<dbReference type="InterPro" id="IPR048300">
    <property type="entry name" value="TACO1_YebC-like_2nd/3rd_dom"/>
</dbReference>
<keyword evidence="3 6" id="KW-0805">Transcription regulation</keyword>
<dbReference type="NCBIfam" id="TIGR01033">
    <property type="entry name" value="YebC/PmpR family DNA-binding transcriptional regulator"/>
    <property type="match status" value="1"/>
</dbReference>
<evidence type="ECO:0000259" key="8">
    <source>
        <dbReference type="Pfam" id="PF20772"/>
    </source>
</evidence>
<dbReference type="FunFam" id="1.10.10.200:FF:000004">
    <property type="entry name" value="Probable transcriptional regulatory protein BSBG_02618"/>
    <property type="match status" value="1"/>
</dbReference>
<dbReference type="EMBL" id="FOHS01000001">
    <property type="protein sequence ID" value="SET08718.1"/>
    <property type="molecule type" value="Genomic_DNA"/>
</dbReference>
<evidence type="ECO:0000256" key="6">
    <source>
        <dbReference type="HAMAP-Rule" id="MF_00693"/>
    </source>
</evidence>
<dbReference type="InterPro" id="IPR029072">
    <property type="entry name" value="YebC-like"/>
</dbReference>
<organism evidence="9 10">
    <name type="scientific">Hymenobacter actinosclerus</name>
    <dbReference type="NCBI Taxonomy" id="82805"/>
    <lineage>
        <taxon>Bacteria</taxon>
        <taxon>Pseudomonadati</taxon>
        <taxon>Bacteroidota</taxon>
        <taxon>Cytophagia</taxon>
        <taxon>Cytophagales</taxon>
        <taxon>Hymenobacteraceae</taxon>
        <taxon>Hymenobacter</taxon>
    </lineage>
</organism>
<evidence type="ECO:0000256" key="2">
    <source>
        <dbReference type="ARBA" id="ARBA00022490"/>
    </source>
</evidence>
<comment type="similarity">
    <text evidence="1 6">Belongs to the TACO1 family.</text>
</comment>
<dbReference type="SUPFAM" id="SSF75625">
    <property type="entry name" value="YebC-like"/>
    <property type="match status" value="1"/>
</dbReference>
<keyword evidence="10" id="KW-1185">Reference proteome</keyword>
<dbReference type="InterPro" id="IPR002876">
    <property type="entry name" value="Transcrip_reg_TACO1-like"/>
</dbReference>
<comment type="subcellular location">
    <subcellularLocation>
        <location evidence="6">Cytoplasm</location>
    </subcellularLocation>
</comment>
<evidence type="ECO:0000256" key="1">
    <source>
        <dbReference type="ARBA" id="ARBA00008724"/>
    </source>
</evidence>
<dbReference type="GO" id="GO:0006355">
    <property type="term" value="P:regulation of DNA-templated transcription"/>
    <property type="evidence" value="ECO:0007669"/>
    <property type="project" value="UniProtKB-UniRule"/>
</dbReference>
<dbReference type="GO" id="GO:0003677">
    <property type="term" value="F:DNA binding"/>
    <property type="evidence" value="ECO:0007669"/>
    <property type="project" value="UniProtKB-UniRule"/>
</dbReference>
<dbReference type="Gene3D" id="1.10.10.200">
    <property type="match status" value="1"/>
</dbReference>
<dbReference type="GO" id="GO:0005829">
    <property type="term" value="C:cytosol"/>
    <property type="evidence" value="ECO:0007669"/>
    <property type="project" value="TreeGrafter"/>
</dbReference>
<dbReference type="Pfam" id="PF20772">
    <property type="entry name" value="TACO1_YebC_N"/>
    <property type="match status" value="1"/>
</dbReference>
<dbReference type="STRING" id="82805.SAMN04487998_1144"/>
<dbReference type="NCBIfam" id="NF009044">
    <property type="entry name" value="PRK12378.1"/>
    <property type="match status" value="1"/>
</dbReference>
<keyword evidence="2 6" id="KW-0963">Cytoplasm</keyword>
<protein>
    <recommendedName>
        <fullName evidence="6">Probable transcriptional regulatory protein SAMN04487998_1144</fullName>
    </recommendedName>
</protein>
<dbReference type="Pfam" id="PF01709">
    <property type="entry name" value="Transcrip_reg"/>
    <property type="match status" value="1"/>
</dbReference>
<accession>A0A1I0BNW7</accession>
<dbReference type="AlphaFoldDB" id="A0A1I0BNW7"/>
<dbReference type="HAMAP" id="MF_00693">
    <property type="entry name" value="Transcrip_reg_TACO1"/>
    <property type="match status" value="1"/>
</dbReference>
<evidence type="ECO:0000256" key="4">
    <source>
        <dbReference type="ARBA" id="ARBA00023125"/>
    </source>
</evidence>
<evidence type="ECO:0000313" key="9">
    <source>
        <dbReference type="EMBL" id="SET08718.1"/>
    </source>
</evidence>
<evidence type="ECO:0000256" key="3">
    <source>
        <dbReference type="ARBA" id="ARBA00023015"/>
    </source>
</evidence>
<dbReference type="Proteomes" id="UP000198697">
    <property type="component" value="Unassembled WGS sequence"/>
</dbReference>
<dbReference type="RefSeq" id="WP_092769205.1">
    <property type="nucleotide sequence ID" value="NZ_FOHS01000001.1"/>
</dbReference>
<keyword evidence="5 6" id="KW-0804">Transcription</keyword>
<evidence type="ECO:0000313" key="10">
    <source>
        <dbReference type="Proteomes" id="UP000198697"/>
    </source>
</evidence>
<dbReference type="OrthoDB" id="9781053at2"/>
<sequence length="244" mass="27322">MGRAFEFRKGRKMKRWDQMSKDFTRIGREIVMAVKEAGPNPDTNSRLRTAIQNGKGVNMPKDRVEAAIKRASSREEKDYQEVVYEGYAPHGVAVVIETATDNPTRTVANVRMYFNRGNGALGTAGSSDYTFTRKGVFRLAAEGLELDELELELIDAGAEDVYADQEEDEQGNSTNFIVVETAFTDFGQMQKALEEKGLNVVSAQLQRVPNTTVHLEGDELEEVMNLIEKFEEDDDVQAVYHTLG</sequence>
<proteinExistence type="inferred from homology"/>
<name>A0A1I0BNW7_9BACT</name>
<feature type="domain" description="TACO1/YebC-like N-terminal" evidence="8">
    <location>
        <begin position="4"/>
        <end position="73"/>
    </location>
</feature>
<keyword evidence="4 6" id="KW-0238">DNA-binding</keyword>
<dbReference type="InterPro" id="IPR017856">
    <property type="entry name" value="Integrase-like_N"/>
</dbReference>
<dbReference type="PANTHER" id="PTHR12532">
    <property type="entry name" value="TRANSLATIONAL ACTIVATOR OF CYTOCHROME C OXIDASE 1"/>
    <property type="match status" value="1"/>
</dbReference>
<dbReference type="Gene3D" id="3.30.70.980">
    <property type="match status" value="2"/>
</dbReference>
<evidence type="ECO:0000256" key="5">
    <source>
        <dbReference type="ARBA" id="ARBA00023163"/>
    </source>
</evidence>
<evidence type="ECO:0000259" key="7">
    <source>
        <dbReference type="Pfam" id="PF01709"/>
    </source>
</evidence>
<dbReference type="InterPro" id="IPR049083">
    <property type="entry name" value="TACO1_YebC_N"/>
</dbReference>
<dbReference type="InterPro" id="IPR026564">
    <property type="entry name" value="Transcrip_reg_TACO1-like_dom3"/>
</dbReference>
<reference evidence="10" key="1">
    <citation type="submission" date="2016-10" db="EMBL/GenBank/DDBJ databases">
        <authorList>
            <person name="Varghese N."/>
            <person name="Submissions S."/>
        </authorList>
    </citation>
    <scope>NUCLEOTIDE SEQUENCE [LARGE SCALE GENOMIC DNA]</scope>
    <source>
        <strain evidence="10">DSM 15310</strain>
    </source>
</reference>
<dbReference type="PANTHER" id="PTHR12532:SF6">
    <property type="entry name" value="TRANSCRIPTIONAL REGULATORY PROTEIN YEBC-RELATED"/>
    <property type="match status" value="1"/>
</dbReference>
<gene>
    <name evidence="9" type="ORF">SAMN04487998_1144</name>
</gene>
<feature type="domain" description="TACO1/YebC-like second and third" evidence="7">
    <location>
        <begin position="79"/>
        <end position="242"/>
    </location>
</feature>